<dbReference type="AlphaFoldDB" id="A0A8S2F5S8"/>
<evidence type="ECO:0000313" key="1">
    <source>
        <dbReference type="EMBL" id="CAF1363064.1"/>
    </source>
</evidence>
<reference evidence="1" key="1">
    <citation type="submission" date="2021-02" db="EMBL/GenBank/DDBJ databases">
        <authorList>
            <person name="Nowell W R."/>
        </authorList>
    </citation>
    <scope>NUCLEOTIDE SEQUENCE</scope>
</reference>
<comment type="caution">
    <text evidence="1">The sequence shown here is derived from an EMBL/GenBank/DDBJ whole genome shotgun (WGS) entry which is preliminary data.</text>
</comment>
<gene>
    <name evidence="1" type="ORF">OVA965_LOCUS31329</name>
    <name evidence="2" type="ORF">TMI583_LOCUS32157</name>
</gene>
<dbReference type="EMBL" id="CAJNOK010023459">
    <property type="protein sequence ID" value="CAF1363064.1"/>
    <property type="molecule type" value="Genomic_DNA"/>
</dbReference>
<feature type="non-terminal residue" evidence="1">
    <location>
        <position position="1"/>
    </location>
</feature>
<organism evidence="1 3">
    <name type="scientific">Didymodactylos carnosus</name>
    <dbReference type="NCBI Taxonomy" id="1234261"/>
    <lineage>
        <taxon>Eukaryota</taxon>
        <taxon>Metazoa</taxon>
        <taxon>Spiralia</taxon>
        <taxon>Gnathifera</taxon>
        <taxon>Rotifera</taxon>
        <taxon>Eurotatoria</taxon>
        <taxon>Bdelloidea</taxon>
        <taxon>Philodinida</taxon>
        <taxon>Philodinidae</taxon>
        <taxon>Didymodactylos</taxon>
    </lineage>
</organism>
<accession>A0A8S2F5S8</accession>
<dbReference type="EMBL" id="CAJOBA010045114">
    <property type="protein sequence ID" value="CAF4172848.1"/>
    <property type="molecule type" value="Genomic_DNA"/>
</dbReference>
<name>A0A8S2F5S8_9BILA</name>
<proteinExistence type="predicted"/>
<dbReference type="Proteomes" id="UP000677228">
    <property type="component" value="Unassembled WGS sequence"/>
</dbReference>
<sequence>ALIDVISSMKLIILKYLKDDQLSTPSSNLQLESILDQLLTTKYHMPVAGNTDGFVHLIIKDVESVFTSKRNNHS</sequence>
<protein>
    <submittedName>
        <fullName evidence="1">Uncharacterized protein</fullName>
    </submittedName>
</protein>
<dbReference type="Proteomes" id="UP000682733">
    <property type="component" value="Unassembled WGS sequence"/>
</dbReference>
<evidence type="ECO:0000313" key="2">
    <source>
        <dbReference type="EMBL" id="CAF4172848.1"/>
    </source>
</evidence>
<evidence type="ECO:0000313" key="3">
    <source>
        <dbReference type="Proteomes" id="UP000677228"/>
    </source>
</evidence>